<dbReference type="KEGG" id="acp:A2cp1_0724"/>
<dbReference type="AlphaFoldDB" id="B8JD51"/>
<name>B8JD51_ANAD2</name>
<dbReference type="RefSeq" id="WP_012632109.1">
    <property type="nucleotide sequence ID" value="NC_011891.1"/>
</dbReference>
<dbReference type="Proteomes" id="UP000007089">
    <property type="component" value="Chromosome"/>
</dbReference>
<evidence type="ECO:0000256" key="1">
    <source>
        <dbReference type="SAM" id="MobiDB-lite"/>
    </source>
</evidence>
<sequence>MAEPAHRSRPSRQGLTEYLLLVAALAILAAGAVALFAAEIRAALGTPPVARTAPGATPPSPPPAGGG</sequence>
<dbReference type="EMBL" id="CP001359">
    <property type="protein sequence ID" value="ACL64079.1"/>
    <property type="molecule type" value="Genomic_DNA"/>
</dbReference>
<protein>
    <submittedName>
        <fullName evidence="2">Uncharacterized protein</fullName>
    </submittedName>
</protein>
<gene>
    <name evidence="2" type="ordered locus">A2cp1_0724</name>
</gene>
<evidence type="ECO:0000313" key="2">
    <source>
        <dbReference type="EMBL" id="ACL64079.1"/>
    </source>
</evidence>
<reference evidence="2" key="1">
    <citation type="submission" date="2009-01" db="EMBL/GenBank/DDBJ databases">
        <title>Complete sequence of Anaeromyxobacter dehalogenans 2CP-1.</title>
        <authorList>
            <consortium name="US DOE Joint Genome Institute"/>
            <person name="Lucas S."/>
            <person name="Copeland A."/>
            <person name="Lapidus A."/>
            <person name="Glavina del Rio T."/>
            <person name="Dalin E."/>
            <person name="Tice H."/>
            <person name="Bruce D."/>
            <person name="Goodwin L."/>
            <person name="Pitluck S."/>
            <person name="Saunders E."/>
            <person name="Brettin T."/>
            <person name="Detter J.C."/>
            <person name="Han C."/>
            <person name="Larimer F."/>
            <person name="Land M."/>
            <person name="Hauser L."/>
            <person name="Kyrpides N."/>
            <person name="Ovchinnikova G."/>
            <person name="Beliaev A.S."/>
            <person name="Richardson P."/>
        </authorList>
    </citation>
    <scope>NUCLEOTIDE SEQUENCE</scope>
    <source>
        <strain evidence="2">2CP-1</strain>
    </source>
</reference>
<proteinExistence type="predicted"/>
<dbReference type="HOGENOM" id="CLU_2803021_0_0_7"/>
<accession>B8JD51</accession>
<keyword evidence="3" id="KW-1185">Reference proteome</keyword>
<feature type="compositionally biased region" description="Pro residues" evidence="1">
    <location>
        <begin position="56"/>
        <end position="67"/>
    </location>
</feature>
<feature type="region of interest" description="Disordered" evidence="1">
    <location>
        <begin position="48"/>
        <end position="67"/>
    </location>
</feature>
<evidence type="ECO:0000313" key="3">
    <source>
        <dbReference type="Proteomes" id="UP000007089"/>
    </source>
</evidence>
<organism evidence="2 3">
    <name type="scientific">Anaeromyxobacter dehalogenans (strain ATCC BAA-258 / DSM 21875 / 2CP-1)</name>
    <dbReference type="NCBI Taxonomy" id="455488"/>
    <lineage>
        <taxon>Bacteria</taxon>
        <taxon>Pseudomonadati</taxon>
        <taxon>Myxococcota</taxon>
        <taxon>Myxococcia</taxon>
        <taxon>Myxococcales</taxon>
        <taxon>Cystobacterineae</taxon>
        <taxon>Anaeromyxobacteraceae</taxon>
        <taxon>Anaeromyxobacter</taxon>
    </lineage>
</organism>